<evidence type="ECO:0000313" key="4">
    <source>
        <dbReference type="Proteomes" id="UP000291591"/>
    </source>
</evidence>
<gene>
    <name evidence="3" type="ORF">EV383_1585</name>
</gene>
<keyword evidence="2" id="KW-0472">Membrane</keyword>
<dbReference type="Proteomes" id="UP000291591">
    <property type="component" value="Unassembled WGS sequence"/>
</dbReference>
<proteinExistence type="predicted"/>
<keyword evidence="2" id="KW-1133">Transmembrane helix</keyword>
<evidence type="ECO:0000256" key="2">
    <source>
        <dbReference type="SAM" id="Phobius"/>
    </source>
</evidence>
<feature type="region of interest" description="Disordered" evidence="1">
    <location>
        <begin position="1"/>
        <end position="21"/>
    </location>
</feature>
<name>A0A4Q7UV67_PSEST</name>
<comment type="caution">
    <text evidence="3">The sequence shown here is derived from an EMBL/GenBank/DDBJ whole genome shotgun (WGS) entry which is preliminary data.</text>
</comment>
<evidence type="ECO:0000256" key="1">
    <source>
        <dbReference type="SAM" id="MobiDB-lite"/>
    </source>
</evidence>
<sequence>MASNSREIAVRSGVDPDDEPSVDWGWHATFPNGTRIAGVVTAIALLVMLIGHPTSWTEILFMVIPAIAILAGVAWSIRRRRNSWRR</sequence>
<keyword evidence="2" id="KW-0812">Transmembrane</keyword>
<feature type="transmembrane region" description="Helical" evidence="2">
    <location>
        <begin position="36"/>
        <end position="53"/>
    </location>
</feature>
<evidence type="ECO:0000313" key="3">
    <source>
        <dbReference type="EMBL" id="RZT84731.1"/>
    </source>
</evidence>
<dbReference type="InterPro" id="IPR024341">
    <property type="entry name" value="DUF2631"/>
</dbReference>
<reference evidence="3 4" key="1">
    <citation type="submission" date="2019-02" db="EMBL/GenBank/DDBJ databases">
        <title>Sequencing the genomes of 1000 actinobacteria strains.</title>
        <authorList>
            <person name="Klenk H.-P."/>
        </authorList>
    </citation>
    <scope>NUCLEOTIDE SEQUENCE [LARGE SCALE GENOMIC DNA]</scope>
    <source>
        <strain evidence="3 4">DSM 45779</strain>
    </source>
</reference>
<dbReference type="EMBL" id="SHKL01000001">
    <property type="protein sequence ID" value="RZT84731.1"/>
    <property type="molecule type" value="Genomic_DNA"/>
</dbReference>
<dbReference type="AlphaFoldDB" id="A0A4Q7UV67"/>
<organism evidence="3 4">
    <name type="scientific">Pseudonocardia sediminis</name>
    <dbReference type="NCBI Taxonomy" id="1397368"/>
    <lineage>
        <taxon>Bacteria</taxon>
        <taxon>Bacillati</taxon>
        <taxon>Actinomycetota</taxon>
        <taxon>Actinomycetes</taxon>
        <taxon>Pseudonocardiales</taxon>
        <taxon>Pseudonocardiaceae</taxon>
        <taxon>Pseudonocardia</taxon>
    </lineage>
</organism>
<dbReference type="RefSeq" id="WP_165438272.1">
    <property type="nucleotide sequence ID" value="NZ_SHKL01000001.1"/>
</dbReference>
<accession>A0A4Q7UV67</accession>
<keyword evidence="4" id="KW-1185">Reference proteome</keyword>
<dbReference type="Pfam" id="PF10939">
    <property type="entry name" value="DUF2631"/>
    <property type="match status" value="1"/>
</dbReference>
<protein>
    <submittedName>
        <fullName evidence="3">Uncharacterized protein DUF2631</fullName>
    </submittedName>
</protein>
<feature type="transmembrane region" description="Helical" evidence="2">
    <location>
        <begin position="59"/>
        <end position="77"/>
    </location>
</feature>